<dbReference type="EMBL" id="JADOXO010000203">
    <property type="protein sequence ID" value="KAF9809600.1"/>
    <property type="molecule type" value="Genomic_DNA"/>
</dbReference>
<dbReference type="PRINTS" id="PR00420">
    <property type="entry name" value="RNGMNOXGNASE"/>
</dbReference>
<dbReference type="GO" id="GO:0044550">
    <property type="term" value="P:secondary metabolite biosynthetic process"/>
    <property type="evidence" value="ECO:0007669"/>
    <property type="project" value="TreeGrafter"/>
</dbReference>
<evidence type="ECO:0000256" key="3">
    <source>
        <dbReference type="ARBA" id="ARBA00023002"/>
    </source>
</evidence>
<dbReference type="InterPro" id="IPR051104">
    <property type="entry name" value="FAD_monoxygenase"/>
</dbReference>
<gene>
    <name evidence="4" type="ORF">IEO21_07371</name>
</gene>
<dbReference type="InterPro" id="IPR036188">
    <property type="entry name" value="FAD/NAD-bd_sf"/>
</dbReference>
<evidence type="ECO:0000256" key="2">
    <source>
        <dbReference type="ARBA" id="ARBA00022827"/>
    </source>
</evidence>
<keyword evidence="1" id="KW-0285">Flavoprotein</keyword>
<sequence length="264" mass="29842">MAAPKFRIAICGGGIGGLALAVVLGKYEQKDAPLEVNVYEARPEITTFGAGLSVWQRTWRVMQLLGMEQELSDASVRPPSKGLGPGFVYRRGDRETDTYNYHTVMLPSDMVGVLMNNIPPSYKIHNSKKLQQYVEVLDDNGNLKHYELHFADGSVAEADILLGADGIKSSTRMCMYKLAHERDCPQDVDRDHCPRCHIATPKWTGIIVYRSLFPTERLREMRLGHQGLRFTLCVCNKFLSSQVHRDYSRSDRMCSTVFREIKGI</sequence>
<proteinExistence type="predicted"/>
<evidence type="ECO:0000256" key="1">
    <source>
        <dbReference type="ARBA" id="ARBA00022630"/>
    </source>
</evidence>
<evidence type="ECO:0000313" key="5">
    <source>
        <dbReference type="Proteomes" id="UP000639403"/>
    </source>
</evidence>
<comment type="caution">
    <text evidence="4">The sequence shown here is derived from an EMBL/GenBank/DDBJ whole genome shotgun (WGS) entry which is preliminary data.</text>
</comment>
<organism evidence="4 5">
    <name type="scientific">Rhodonia placenta</name>
    <dbReference type="NCBI Taxonomy" id="104341"/>
    <lineage>
        <taxon>Eukaryota</taxon>
        <taxon>Fungi</taxon>
        <taxon>Dikarya</taxon>
        <taxon>Basidiomycota</taxon>
        <taxon>Agaricomycotina</taxon>
        <taxon>Agaricomycetes</taxon>
        <taxon>Polyporales</taxon>
        <taxon>Adustoporiaceae</taxon>
        <taxon>Rhodonia</taxon>
    </lineage>
</organism>
<dbReference type="Proteomes" id="UP000639403">
    <property type="component" value="Unassembled WGS sequence"/>
</dbReference>
<protein>
    <recommendedName>
        <fullName evidence="6">FAD-binding domain-containing protein</fullName>
    </recommendedName>
</protein>
<keyword evidence="3" id="KW-0560">Oxidoreductase</keyword>
<reference evidence="4" key="1">
    <citation type="submission" date="2020-11" db="EMBL/GenBank/DDBJ databases">
        <authorList>
            <person name="Koelle M."/>
            <person name="Horta M.A.C."/>
            <person name="Nowrousian M."/>
            <person name="Ohm R.A."/>
            <person name="Benz P."/>
            <person name="Pilgard A."/>
        </authorList>
    </citation>
    <scope>NUCLEOTIDE SEQUENCE</scope>
    <source>
        <strain evidence="4">FPRL280</strain>
    </source>
</reference>
<name>A0A8H7U094_9APHY</name>
<evidence type="ECO:0000313" key="4">
    <source>
        <dbReference type="EMBL" id="KAF9809600.1"/>
    </source>
</evidence>
<dbReference type="PANTHER" id="PTHR46720">
    <property type="entry name" value="HYDROXYLASE, PUTATIVE (AFU_ORTHOLOGUE AFUA_3G01460)-RELATED"/>
    <property type="match status" value="1"/>
</dbReference>
<accession>A0A8H7U094</accession>
<evidence type="ECO:0008006" key="6">
    <source>
        <dbReference type="Google" id="ProtNLM"/>
    </source>
</evidence>
<reference evidence="4" key="2">
    <citation type="journal article" name="Front. Microbiol.">
        <title>Degradative Capacity of Two Strains of Rhodonia placenta: From Phenotype to Genotype.</title>
        <authorList>
            <person name="Kolle M."/>
            <person name="Horta M.A.C."/>
            <person name="Nowrousian M."/>
            <person name="Ohm R.A."/>
            <person name="Benz J.P."/>
            <person name="Pilgard A."/>
        </authorList>
    </citation>
    <scope>NUCLEOTIDE SEQUENCE</scope>
    <source>
        <strain evidence="4">FPRL280</strain>
    </source>
</reference>
<dbReference type="GO" id="GO:0016491">
    <property type="term" value="F:oxidoreductase activity"/>
    <property type="evidence" value="ECO:0007669"/>
    <property type="project" value="UniProtKB-KW"/>
</dbReference>
<dbReference type="AlphaFoldDB" id="A0A8H7U094"/>
<dbReference type="Gene3D" id="3.50.50.60">
    <property type="entry name" value="FAD/NAD(P)-binding domain"/>
    <property type="match status" value="1"/>
</dbReference>
<dbReference type="PANTHER" id="PTHR46720:SF3">
    <property type="entry name" value="FAD-BINDING DOMAIN-CONTAINING PROTEIN-RELATED"/>
    <property type="match status" value="1"/>
</dbReference>
<dbReference type="SUPFAM" id="SSF51905">
    <property type="entry name" value="FAD/NAD(P)-binding domain"/>
    <property type="match status" value="1"/>
</dbReference>
<keyword evidence="2" id="KW-0274">FAD</keyword>